<dbReference type="InterPro" id="IPR004096">
    <property type="entry name" value="V4R"/>
</dbReference>
<dbReference type="InterPro" id="IPR024096">
    <property type="entry name" value="NO_sig/Golgi_transp_ligand-bd"/>
</dbReference>
<comment type="caution">
    <text evidence="2">The sequence shown here is derived from an EMBL/GenBank/DDBJ whole genome shotgun (WGS) entry which is preliminary data.</text>
</comment>
<sequence length="224" mass="25348">MIDVANLVKKSSLKGNYFSHDAYLQGDFEFGLLENRSGSRLLALPQPLLEALYATLEDELGAGSSVALFSCGRWWGRNFYQRFADELGKYYGKSLAEIDMIEFIQSLKECWKTHGWGTLDIDLKYYQNGFLVPKIVNSPFAQFAPRNLRFMCFLEAGILSAFFSQLTGEDLHCIQTACESMGANSNSFVIGLDNRIKPIKAWLEEGHEHETIMDLLCSNQSQNQ</sequence>
<dbReference type="OrthoDB" id="421300at2"/>
<dbReference type="Proteomes" id="UP000003781">
    <property type="component" value="Unassembled WGS sequence"/>
</dbReference>
<evidence type="ECO:0000313" key="3">
    <source>
        <dbReference type="Proteomes" id="UP000003781"/>
    </source>
</evidence>
<evidence type="ECO:0000259" key="1">
    <source>
        <dbReference type="SMART" id="SM00989"/>
    </source>
</evidence>
<dbReference type="SUPFAM" id="SSF111126">
    <property type="entry name" value="Ligand-binding domain in the NO signalling and Golgi transport"/>
    <property type="match status" value="1"/>
</dbReference>
<dbReference type="Pfam" id="PF02830">
    <property type="entry name" value="V4R"/>
    <property type="match status" value="1"/>
</dbReference>
<name>A3ISU6_9CHRO</name>
<reference evidence="2 3" key="1">
    <citation type="submission" date="2007-03" db="EMBL/GenBank/DDBJ databases">
        <authorList>
            <person name="Stal L."/>
            <person name="Ferriera S."/>
            <person name="Johnson J."/>
            <person name="Kravitz S."/>
            <person name="Beeson K."/>
            <person name="Sutton G."/>
            <person name="Rogers Y.-H."/>
            <person name="Friedman R."/>
            <person name="Frazier M."/>
            <person name="Venter J.C."/>
        </authorList>
    </citation>
    <scope>NUCLEOTIDE SEQUENCE [LARGE SCALE GENOMIC DNA]</scope>
    <source>
        <strain evidence="2 3">CCY0110</strain>
    </source>
</reference>
<protein>
    <recommendedName>
        <fullName evidence="1">4-vinyl reductase 4VR domain-containing protein</fullName>
    </recommendedName>
</protein>
<dbReference type="eggNOG" id="COG1719">
    <property type="taxonomic scope" value="Bacteria"/>
</dbReference>
<dbReference type="SMART" id="SM00989">
    <property type="entry name" value="V4R"/>
    <property type="match status" value="1"/>
</dbReference>
<gene>
    <name evidence="2" type="ORF">CY0110_26852</name>
</gene>
<dbReference type="AlphaFoldDB" id="A3ISU6"/>
<proteinExistence type="predicted"/>
<dbReference type="RefSeq" id="WP_008276450.1">
    <property type="nucleotide sequence ID" value="NZ_AAXW01000024.1"/>
</dbReference>
<feature type="domain" description="4-vinyl reductase 4VR" evidence="1">
    <location>
        <begin position="130"/>
        <end position="192"/>
    </location>
</feature>
<accession>A3ISU6</accession>
<dbReference type="EMBL" id="AAXW01000024">
    <property type="protein sequence ID" value="EAZ90516.1"/>
    <property type="molecule type" value="Genomic_DNA"/>
</dbReference>
<organism evidence="2 3">
    <name type="scientific">Crocosphaera chwakensis CCY0110</name>
    <dbReference type="NCBI Taxonomy" id="391612"/>
    <lineage>
        <taxon>Bacteria</taxon>
        <taxon>Bacillati</taxon>
        <taxon>Cyanobacteriota</taxon>
        <taxon>Cyanophyceae</taxon>
        <taxon>Oscillatoriophycideae</taxon>
        <taxon>Chroococcales</taxon>
        <taxon>Aphanothecaceae</taxon>
        <taxon>Crocosphaera</taxon>
        <taxon>Crocosphaera chwakensis</taxon>
    </lineage>
</organism>
<dbReference type="PANTHER" id="PTHR35090:SF1">
    <property type="entry name" value="SLR0144 PROTEIN"/>
    <property type="match status" value="1"/>
</dbReference>
<dbReference type="Gene3D" id="3.30.1380.20">
    <property type="entry name" value="Trafficking protein particle complex subunit 3"/>
    <property type="match status" value="1"/>
</dbReference>
<evidence type="ECO:0000313" key="2">
    <source>
        <dbReference type="EMBL" id="EAZ90516.1"/>
    </source>
</evidence>
<dbReference type="PANTHER" id="PTHR35090">
    <property type="entry name" value="DNA-DIRECTED RNA POLYMERASE SUBUNIT I"/>
    <property type="match status" value="1"/>
</dbReference>
<keyword evidence="3" id="KW-1185">Reference proteome</keyword>